<proteinExistence type="predicted"/>
<protein>
    <submittedName>
        <fullName evidence="1">Uncharacterized protein</fullName>
    </submittedName>
</protein>
<dbReference type="EMBL" id="GBRH01175924">
    <property type="protein sequence ID" value="JAE21972.1"/>
    <property type="molecule type" value="Transcribed_RNA"/>
</dbReference>
<dbReference type="AlphaFoldDB" id="A0A0A9GBU0"/>
<organism evidence="1">
    <name type="scientific">Arundo donax</name>
    <name type="common">Giant reed</name>
    <name type="synonym">Donax arundinaceus</name>
    <dbReference type="NCBI Taxonomy" id="35708"/>
    <lineage>
        <taxon>Eukaryota</taxon>
        <taxon>Viridiplantae</taxon>
        <taxon>Streptophyta</taxon>
        <taxon>Embryophyta</taxon>
        <taxon>Tracheophyta</taxon>
        <taxon>Spermatophyta</taxon>
        <taxon>Magnoliopsida</taxon>
        <taxon>Liliopsida</taxon>
        <taxon>Poales</taxon>
        <taxon>Poaceae</taxon>
        <taxon>PACMAD clade</taxon>
        <taxon>Arundinoideae</taxon>
        <taxon>Arundineae</taxon>
        <taxon>Arundo</taxon>
    </lineage>
</organism>
<name>A0A0A9GBU0_ARUDO</name>
<sequence length="65" mass="7313">MGIHVHLMVLNHQTYPKNSGSSFKMPFKLPMNSWNKIGELPMLSKNFLQCHQISALLTSTTVVQG</sequence>
<accession>A0A0A9GBU0</accession>
<reference evidence="1" key="2">
    <citation type="journal article" date="2015" name="Data Brief">
        <title>Shoot transcriptome of the giant reed, Arundo donax.</title>
        <authorList>
            <person name="Barrero R.A."/>
            <person name="Guerrero F.D."/>
            <person name="Moolhuijzen P."/>
            <person name="Goolsby J.A."/>
            <person name="Tidwell J."/>
            <person name="Bellgard S.E."/>
            <person name="Bellgard M.I."/>
        </authorList>
    </citation>
    <scope>NUCLEOTIDE SEQUENCE</scope>
    <source>
        <tissue evidence="1">Shoot tissue taken approximately 20 cm above the soil surface</tissue>
    </source>
</reference>
<evidence type="ECO:0000313" key="1">
    <source>
        <dbReference type="EMBL" id="JAE21972.1"/>
    </source>
</evidence>
<reference evidence="1" key="1">
    <citation type="submission" date="2014-09" db="EMBL/GenBank/DDBJ databases">
        <authorList>
            <person name="Magalhaes I.L.F."/>
            <person name="Oliveira U."/>
            <person name="Santos F.R."/>
            <person name="Vidigal T.H.D.A."/>
            <person name="Brescovit A.D."/>
            <person name="Santos A.J."/>
        </authorList>
    </citation>
    <scope>NUCLEOTIDE SEQUENCE</scope>
    <source>
        <tissue evidence="1">Shoot tissue taken approximately 20 cm above the soil surface</tissue>
    </source>
</reference>